<reference evidence="4 5" key="1">
    <citation type="submission" date="2016-05" db="EMBL/GenBank/DDBJ databases">
        <authorList>
            <person name="Lavstsen T."/>
            <person name="Jespersen J.S."/>
        </authorList>
    </citation>
    <scope>NUCLEOTIDE SEQUENCE [LARGE SCALE GENOMIC DNA]</scope>
    <source>
        <strain evidence="4 5">B7-9</strain>
    </source>
</reference>
<keyword evidence="5" id="KW-1185">Reference proteome</keyword>
<comment type="caution">
    <text evidence="4">The sequence shown here is derived from an EMBL/GenBank/DDBJ whole genome shotgun (WGS) entry which is preliminary data.</text>
</comment>
<accession>A0A2H3KXH4</accession>
<dbReference type="InterPro" id="IPR029063">
    <property type="entry name" value="SAM-dependent_MTases_sf"/>
</dbReference>
<keyword evidence="2" id="KW-0808">Transferase</keyword>
<evidence type="ECO:0000256" key="2">
    <source>
        <dbReference type="ARBA" id="ARBA00022679"/>
    </source>
</evidence>
<evidence type="ECO:0000313" key="4">
    <source>
        <dbReference type="EMBL" id="PDV97071.1"/>
    </source>
</evidence>
<dbReference type="GO" id="GO:0032259">
    <property type="term" value="P:methylation"/>
    <property type="evidence" value="ECO:0007669"/>
    <property type="project" value="UniProtKB-KW"/>
</dbReference>
<dbReference type="Proteomes" id="UP000220922">
    <property type="component" value="Unassembled WGS sequence"/>
</dbReference>
<keyword evidence="3" id="KW-0949">S-adenosyl-L-methionine</keyword>
<name>A0A2H3KXH4_9CHLR</name>
<gene>
    <name evidence="4" type="ORF">A9Q02_19535</name>
</gene>
<dbReference type="Gene3D" id="3.40.50.150">
    <property type="entry name" value="Vaccinia Virus protein VP39"/>
    <property type="match status" value="1"/>
</dbReference>
<dbReference type="PROSITE" id="PS51682">
    <property type="entry name" value="SAM_OMT_I"/>
    <property type="match status" value="1"/>
</dbReference>
<dbReference type="InterPro" id="IPR002935">
    <property type="entry name" value="SAM_O-MeTrfase"/>
</dbReference>
<protein>
    <recommendedName>
        <fullName evidence="6">Class I SAM-dependent methyltransferase</fullName>
    </recommendedName>
</protein>
<dbReference type="GO" id="GO:0008171">
    <property type="term" value="F:O-methyltransferase activity"/>
    <property type="evidence" value="ECO:0007669"/>
    <property type="project" value="InterPro"/>
</dbReference>
<sequence>MIQTWIAERDPKHLLEVGMAYGISSLFICDAIQDWNGVVYDIVDPYQQRDWSGCGIHHLRQAGFQDRFTFHEQPSEICLPQLLAQGRQLDFALIDGYHTFDHALLDFFYINRMLKVGGIVLFDDIPMPSIQKLLAYIANYPGYKPLPLPTVYENHRTIRIRRMMKSPVLRVGGFIKTAVDNRAWDWYCEF</sequence>
<evidence type="ECO:0000256" key="1">
    <source>
        <dbReference type="ARBA" id="ARBA00022603"/>
    </source>
</evidence>
<dbReference type="Pfam" id="PF13578">
    <property type="entry name" value="Methyltransf_24"/>
    <property type="match status" value="1"/>
</dbReference>
<dbReference type="EMBL" id="LYXE01000167">
    <property type="protein sequence ID" value="PDV97071.1"/>
    <property type="molecule type" value="Genomic_DNA"/>
</dbReference>
<keyword evidence="1" id="KW-0489">Methyltransferase</keyword>
<evidence type="ECO:0008006" key="6">
    <source>
        <dbReference type="Google" id="ProtNLM"/>
    </source>
</evidence>
<organism evidence="4 5">
    <name type="scientific">Candidatus Chloroploca asiatica</name>
    <dbReference type="NCBI Taxonomy" id="1506545"/>
    <lineage>
        <taxon>Bacteria</taxon>
        <taxon>Bacillati</taxon>
        <taxon>Chloroflexota</taxon>
        <taxon>Chloroflexia</taxon>
        <taxon>Chloroflexales</taxon>
        <taxon>Chloroflexineae</taxon>
        <taxon>Oscillochloridaceae</taxon>
        <taxon>Candidatus Chloroploca</taxon>
    </lineage>
</organism>
<dbReference type="SUPFAM" id="SSF53335">
    <property type="entry name" value="S-adenosyl-L-methionine-dependent methyltransferases"/>
    <property type="match status" value="1"/>
</dbReference>
<evidence type="ECO:0000256" key="3">
    <source>
        <dbReference type="ARBA" id="ARBA00022691"/>
    </source>
</evidence>
<proteinExistence type="predicted"/>
<evidence type="ECO:0000313" key="5">
    <source>
        <dbReference type="Proteomes" id="UP000220922"/>
    </source>
</evidence>
<dbReference type="AlphaFoldDB" id="A0A2H3KXH4"/>